<accession>A0ABU2C9D5</accession>
<protein>
    <submittedName>
        <fullName evidence="5">DNA-binding CsgD family transcriptional regulator</fullName>
    </submittedName>
</protein>
<comment type="caution">
    <text evidence="5">The sequence shown here is derived from an EMBL/GenBank/DDBJ whole genome shotgun (WGS) entry which is preliminary data.</text>
</comment>
<dbReference type="PRINTS" id="PR00038">
    <property type="entry name" value="HTHLUXR"/>
</dbReference>
<evidence type="ECO:0000313" key="6">
    <source>
        <dbReference type="Proteomes" id="UP001180487"/>
    </source>
</evidence>
<dbReference type="PROSITE" id="PS50043">
    <property type="entry name" value="HTH_LUXR_2"/>
    <property type="match status" value="1"/>
</dbReference>
<dbReference type="PANTHER" id="PTHR44688:SF16">
    <property type="entry name" value="DNA-BINDING TRANSCRIPTIONAL ACTIVATOR DEVR_DOSR"/>
    <property type="match status" value="1"/>
</dbReference>
<gene>
    <name evidence="5" type="ORF">J2X19_002619</name>
</gene>
<organism evidence="5 6">
    <name type="scientific">Rhodoferax ferrireducens</name>
    <dbReference type="NCBI Taxonomy" id="192843"/>
    <lineage>
        <taxon>Bacteria</taxon>
        <taxon>Pseudomonadati</taxon>
        <taxon>Pseudomonadota</taxon>
        <taxon>Betaproteobacteria</taxon>
        <taxon>Burkholderiales</taxon>
        <taxon>Comamonadaceae</taxon>
        <taxon>Rhodoferax</taxon>
    </lineage>
</organism>
<evidence type="ECO:0000256" key="2">
    <source>
        <dbReference type="ARBA" id="ARBA00023125"/>
    </source>
</evidence>
<feature type="domain" description="HTH luxR-type" evidence="4">
    <location>
        <begin position="205"/>
        <end position="270"/>
    </location>
</feature>
<sequence>MDDAYTSTRLCLPLDTALAGALAQMVESIGSPDWFDTVLNLLGAVCGVDSGGAMVFHRHQQPRRILHRFNPQERSLPEDAFLSGPYVLDPNYQLFLQGCPSGVYWLRDIAPDDFYDSEYYRVFYSQIGLSDSVDLLWRINEDTALNIFVERSIRHAKFQATDLLAIRTLAPIILSATARHYALTAAAAERDSDKLTHRKVQSTVENFASSLLTQRERQVLFYMISGYSSALTAERLKTTEGTIKIHRKNIHRKLDIGSQAELFSLFIHCIPFAEPDAALDPLAVYQSAPASSRRKTLLEAGPAQG</sequence>
<dbReference type="Gene3D" id="1.10.10.10">
    <property type="entry name" value="Winged helix-like DNA-binding domain superfamily/Winged helix DNA-binding domain"/>
    <property type="match status" value="1"/>
</dbReference>
<evidence type="ECO:0000313" key="5">
    <source>
        <dbReference type="EMBL" id="MDR7377940.1"/>
    </source>
</evidence>
<dbReference type="SMART" id="SM00421">
    <property type="entry name" value="HTH_LUXR"/>
    <property type="match status" value="1"/>
</dbReference>
<name>A0ABU2C9D5_9BURK</name>
<dbReference type="PANTHER" id="PTHR44688">
    <property type="entry name" value="DNA-BINDING TRANSCRIPTIONAL ACTIVATOR DEVR_DOSR"/>
    <property type="match status" value="1"/>
</dbReference>
<evidence type="ECO:0000259" key="4">
    <source>
        <dbReference type="PROSITE" id="PS50043"/>
    </source>
</evidence>
<dbReference type="Proteomes" id="UP001180487">
    <property type="component" value="Unassembled WGS sequence"/>
</dbReference>
<evidence type="ECO:0000256" key="3">
    <source>
        <dbReference type="ARBA" id="ARBA00023163"/>
    </source>
</evidence>
<dbReference type="GO" id="GO:0003677">
    <property type="term" value="F:DNA binding"/>
    <property type="evidence" value="ECO:0007669"/>
    <property type="project" value="UniProtKB-KW"/>
</dbReference>
<keyword evidence="1" id="KW-0805">Transcription regulation</keyword>
<dbReference type="SUPFAM" id="SSF46894">
    <property type="entry name" value="C-terminal effector domain of the bipartite response regulators"/>
    <property type="match status" value="1"/>
</dbReference>
<dbReference type="InterPro" id="IPR016032">
    <property type="entry name" value="Sig_transdc_resp-reg_C-effctor"/>
</dbReference>
<dbReference type="Pfam" id="PF00196">
    <property type="entry name" value="GerE"/>
    <property type="match status" value="1"/>
</dbReference>
<dbReference type="InterPro" id="IPR036388">
    <property type="entry name" value="WH-like_DNA-bd_sf"/>
</dbReference>
<dbReference type="EMBL" id="JAVDXT010000002">
    <property type="protein sequence ID" value="MDR7377940.1"/>
    <property type="molecule type" value="Genomic_DNA"/>
</dbReference>
<evidence type="ECO:0000256" key="1">
    <source>
        <dbReference type="ARBA" id="ARBA00023015"/>
    </source>
</evidence>
<dbReference type="RefSeq" id="WP_310373698.1">
    <property type="nucleotide sequence ID" value="NZ_JAVDXT010000002.1"/>
</dbReference>
<proteinExistence type="predicted"/>
<dbReference type="CDD" id="cd06170">
    <property type="entry name" value="LuxR_C_like"/>
    <property type="match status" value="1"/>
</dbReference>
<keyword evidence="2 5" id="KW-0238">DNA-binding</keyword>
<keyword evidence="6" id="KW-1185">Reference proteome</keyword>
<keyword evidence="3" id="KW-0804">Transcription</keyword>
<dbReference type="InterPro" id="IPR000792">
    <property type="entry name" value="Tscrpt_reg_LuxR_C"/>
</dbReference>
<reference evidence="5 6" key="1">
    <citation type="submission" date="2023-07" db="EMBL/GenBank/DDBJ databases">
        <title>Sorghum-associated microbial communities from plants grown in Nebraska, USA.</title>
        <authorList>
            <person name="Schachtman D."/>
        </authorList>
    </citation>
    <scope>NUCLEOTIDE SEQUENCE [LARGE SCALE GENOMIC DNA]</scope>
    <source>
        <strain evidence="5 6">BE313</strain>
    </source>
</reference>